<dbReference type="PANTHER" id="PTHR31836">
    <property type="match status" value="1"/>
</dbReference>
<dbReference type="InterPro" id="IPR007112">
    <property type="entry name" value="Expansin/allergen_DPBB_dom"/>
</dbReference>
<feature type="signal peptide" evidence="2">
    <location>
        <begin position="1"/>
        <end position="20"/>
    </location>
</feature>
<feature type="chain" id="PRO_5042533597" description="Expansin-like EG45 domain-containing protein" evidence="2">
    <location>
        <begin position="21"/>
        <end position="247"/>
    </location>
</feature>
<dbReference type="PANTHER" id="PTHR31836:SF21">
    <property type="entry name" value="EXPANSIN-LIKE PROTEIN 7"/>
    <property type="match status" value="1"/>
</dbReference>
<accession>A0AAJ0D5C8</accession>
<evidence type="ECO:0000313" key="5">
    <source>
        <dbReference type="Proteomes" id="UP001271007"/>
    </source>
</evidence>
<organism evidence="4 5">
    <name type="scientific">Extremus antarcticus</name>
    <dbReference type="NCBI Taxonomy" id="702011"/>
    <lineage>
        <taxon>Eukaryota</taxon>
        <taxon>Fungi</taxon>
        <taxon>Dikarya</taxon>
        <taxon>Ascomycota</taxon>
        <taxon>Pezizomycotina</taxon>
        <taxon>Dothideomycetes</taxon>
        <taxon>Dothideomycetidae</taxon>
        <taxon>Mycosphaerellales</taxon>
        <taxon>Extremaceae</taxon>
        <taxon>Extremus</taxon>
    </lineage>
</organism>
<sequence length="247" mass="27042">MRFTLSSVTATLALASQTLAAALPDMTVDERYLVRRALRTGQGTRYGDDSTEEDCWQGGACSFTHYELPASIDGSTCVSEDIWNDGYNCGGCIEVSYQGKKITVMVTNLTGGDKNHHEMTPDTWAKLTNNNPGGGVDGIEWEFVQCPIPKSDPLRIHMHGGASQYWFSATVENANRRTSKMEVSTDSGKTWKVASRKGNDYNMFELEGTLPTTTAWVRVTSHVGTVVMFKNVVLASDKTTKGTANYA</sequence>
<dbReference type="AlphaFoldDB" id="A0AAJ0D5C8"/>
<dbReference type="InterPro" id="IPR051477">
    <property type="entry name" value="Expansin_CellWall"/>
</dbReference>
<dbReference type="EMBL" id="JAWDJX010000103">
    <property type="protein sequence ID" value="KAK3046255.1"/>
    <property type="molecule type" value="Genomic_DNA"/>
</dbReference>
<comment type="caution">
    <text evidence="4">The sequence shown here is derived from an EMBL/GenBank/DDBJ whole genome shotgun (WGS) entry which is preliminary data.</text>
</comment>
<dbReference type="Gene3D" id="2.40.40.10">
    <property type="entry name" value="RlpA-like domain"/>
    <property type="match status" value="1"/>
</dbReference>
<dbReference type="Proteomes" id="UP001271007">
    <property type="component" value="Unassembled WGS sequence"/>
</dbReference>
<dbReference type="Gene3D" id="2.60.40.760">
    <property type="entry name" value="Expansin, cellulose-binding-like domain"/>
    <property type="match status" value="1"/>
</dbReference>
<dbReference type="CDD" id="cd22271">
    <property type="entry name" value="DPBB_EXP_N-like"/>
    <property type="match status" value="1"/>
</dbReference>
<dbReference type="PROSITE" id="PS50842">
    <property type="entry name" value="EXPANSIN_EG45"/>
    <property type="match status" value="1"/>
</dbReference>
<reference evidence="4" key="1">
    <citation type="submission" date="2023-04" db="EMBL/GenBank/DDBJ databases">
        <title>Black Yeasts Isolated from many extreme environments.</title>
        <authorList>
            <person name="Coleine C."/>
            <person name="Stajich J.E."/>
            <person name="Selbmann L."/>
        </authorList>
    </citation>
    <scope>NUCLEOTIDE SEQUENCE</scope>
    <source>
        <strain evidence="4">CCFEE 5312</strain>
    </source>
</reference>
<dbReference type="InterPro" id="IPR036908">
    <property type="entry name" value="RlpA-like_sf"/>
</dbReference>
<protein>
    <recommendedName>
        <fullName evidence="3">Expansin-like EG45 domain-containing protein</fullName>
    </recommendedName>
</protein>
<evidence type="ECO:0000256" key="1">
    <source>
        <dbReference type="ARBA" id="ARBA00022729"/>
    </source>
</evidence>
<dbReference type="SUPFAM" id="SSF50685">
    <property type="entry name" value="Barwin-like endoglucanases"/>
    <property type="match status" value="1"/>
</dbReference>
<evidence type="ECO:0000256" key="2">
    <source>
        <dbReference type="SAM" id="SignalP"/>
    </source>
</evidence>
<keyword evidence="1 2" id="KW-0732">Signal</keyword>
<dbReference type="InterPro" id="IPR036749">
    <property type="entry name" value="Expansin_CBD_sf"/>
</dbReference>
<feature type="domain" description="Expansin-like EG45" evidence="3">
    <location>
        <begin position="58"/>
        <end position="151"/>
    </location>
</feature>
<gene>
    <name evidence="4" type="ORF">LTR09_012247</name>
</gene>
<proteinExistence type="predicted"/>
<name>A0AAJ0D5C8_9PEZI</name>
<keyword evidence="5" id="KW-1185">Reference proteome</keyword>
<evidence type="ECO:0000313" key="4">
    <source>
        <dbReference type="EMBL" id="KAK3046255.1"/>
    </source>
</evidence>
<evidence type="ECO:0000259" key="3">
    <source>
        <dbReference type="PROSITE" id="PS50842"/>
    </source>
</evidence>